<comment type="caution">
    <text evidence="1">The sequence shown here is derived from an EMBL/GenBank/DDBJ whole genome shotgun (WGS) entry which is preliminary data.</text>
</comment>
<dbReference type="RefSeq" id="WP_184737782.1">
    <property type="nucleotide sequence ID" value="NZ_BMRW01000012.1"/>
</dbReference>
<dbReference type="Gene3D" id="3.40.50.300">
    <property type="entry name" value="P-loop containing nucleotide triphosphate hydrolases"/>
    <property type="match status" value="1"/>
</dbReference>
<sequence>MTTDTVAGPHRGTDGGQPPFCVLLGPDHAGKSTVLAELGREAPAWRTLSVDGTLLAPEHALLNRLRRELVREVAPNGQAWSADFLTTMVQTAVVHLRDELLRSDPRVPAVVDSYYYKYLAKCRLAGAADHNPMFAWWRSFPRPRHVIYLDVTPETAWQRCREGADLNPLEYYGPQPRRDEFHRYQTDLAKAMWDEIRDLPVTVVEEQNDPVHTAESIRRVLVDELG</sequence>
<accession>A0A7W7LFQ3</accession>
<dbReference type="GO" id="GO:0016301">
    <property type="term" value="F:kinase activity"/>
    <property type="evidence" value="ECO:0007669"/>
    <property type="project" value="UniProtKB-KW"/>
</dbReference>
<dbReference type="AlphaFoldDB" id="A0A7W7LFQ3"/>
<keyword evidence="1" id="KW-0418">Kinase</keyword>
<evidence type="ECO:0000313" key="1">
    <source>
        <dbReference type="EMBL" id="MBB4889388.1"/>
    </source>
</evidence>
<dbReference type="SUPFAM" id="SSF52540">
    <property type="entry name" value="P-loop containing nucleoside triphosphate hydrolases"/>
    <property type="match status" value="1"/>
</dbReference>
<dbReference type="InterPro" id="IPR027417">
    <property type="entry name" value="P-loop_NTPase"/>
</dbReference>
<keyword evidence="1" id="KW-0808">Transferase</keyword>
<reference evidence="1 2" key="1">
    <citation type="submission" date="2020-08" db="EMBL/GenBank/DDBJ databases">
        <title>Genomic Encyclopedia of Type Strains, Phase III (KMG-III): the genomes of soil and plant-associated and newly described type strains.</title>
        <authorList>
            <person name="Whitman W."/>
        </authorList>
    </citation>
    <scope>NUCLEOTIDE SEQUENCE [LARGE SCALE GENOMIC DNA]</scope>
    <source>
        <strain evidence="1 2">CECT 3265</strain>
    </source>
</reference>
<protein>
    <submittedName>
        <fullName evidence="1">Thymidylate kinase</fullName>
    </submittedName>
</protein>
<gene>
    <name evidence="1" type="ORF">FHS38_005463</name>
</gene>
<dbReference type="Proteomes" id="UP000556436">
    <property type="component" value="Unassembled WGS sequence"/>
</dbReference>
<name>A0A7W7LFQ3_STRNE</name>
<keyword evidence="2" id="KW-1185">Reference proteome</keyword>
<evidence type="ECO:0000313" key="2">
    <source>
        <dbReference type="Proteomes" id="UP000556436"/>
    </source>
</evidence>
<proteinExistence type="predicted"/>
<organism evidence="1 2">
    <name type="scientific">Streptomyces netropsis</name>
    <name type="common">Streptoverticillium netropsis</name>
    <dbReference type="NCBI Taxonomy" id="55404"/>
    <lineage>
        <taxon>Bacteria</taxon>
        <taxon>Bacillati</taxon>
        <taxon>Actinomycetota</taxon>
        <taxon>Actinomycetes</taxon>
        <taxon>Kitasatosporales</taxon>
        <taxon>Streptomycetaceae</taxon>
        <taxon>Streptomyces</taxon>
    </lineage>
</organism>
<dbReference type="EMBL" id="JACHJG010000013">
    <property type="protein sequence ID" value="MBB4889388.1"/>
    <property type="molecule type" value="Genomic_DNA"/>
</dbReference>